<evidence type="ECO:0000313" key="3">
    <source>
        <dbReference type="Proteomes" id="UP000567922"/>
    </source>
</evidence>
<name>A0A839RIV8_9ACTN</name>
<dbReference type="Pfam" id="PF16951">
    <property type="entry name" value="MaAIMP_sms"/>
    <property type="match status" value="1"/>
</dbReference>
<protein>
    <submittedName>
        <fullName evidence="2">Flagellar basal body-associated protein FliL</fullName>
    </submittedName>
</protein>
<keyword evidence="2" id="KW-0966">Cell projection</keyword>
<keyword evidence="1" id="KW-0472">Membrane</keyword>
<organism evidence="2 3">
    <name type="scientific">Hoyosella altamirensis</name>
    <dbReference type="NCBI Taxonomy" id="616997"/>
    <lineage>
        <taxon>Bacteria</taxon>
        <taxon>Bacillati</taxon>
        <taxon>Actinomycetota</taxon>
        <taxon>Actinomycetes</taxon>
        <taxon>Mycobacteriales</taxon>
        <taxon>Hoyosellaceae</taxon>
        <taxon>Hoyosella</taxon>
    </lineage>
</organism>
<keyword evidence="2" id="KW-0969">Cilium</keyword>
<evidence type="ECO:0000256" key="1">
    <source>
        <dbReference type="SAM" id="Phobius"/>
    </source>
</evidence>
<evidence type="ECO:0000313" key="2">
    <source>
        <dbReference type="EMBL" id="MBB3036066.1"/>
    </source>
</evidence>
<dbReference type="RefSeq" id="WP_074390805.1">
    <property type="nucleotide sequence ID" value="NZ_BDDI01000005.1"/>
</dbReference>
<keyword evidence="2" id="KW-0282">Flagellum</keyword>
<dbReference type="EMBL" id="JACHWS010000001">
    <property type="protein sequence ID" value="MBB3036066.1"/>
    <property type="molecule type" value="Genomic_DNA"/>
</dbReference>
<keyword evidence="3" id="KW-1185">Reference proteome</keyword>
<dbReference type="NCBIfam" id="NF033493">
    <property type="entry name" value="MetS_like_NSS"/>
    <property type="match status" value="1"/>
</dbReference>
<feature type="transmembrane region" description="Helical" evidence="1">
    <location>
        <begin position="6"/>
        <end position="28"/>
    </location>
</feature>
<dbReference type="OrthoDB" id="6712920at2"/>
<dbReference type="InterPro" id="IPR031596">
    <property type="entry name" value="MaAIMP_sms"/>
</dbReference>
<keyword evidence="1" id="KW-1133">Transmembrane helix</keyword>
<gene>
    <name evidence="2" type="ORF">FHU29_000500</name>
</gene>
<dbReference type="Proteomes" id="UP000567922">
    <property type="component" value="Unassembled WGS sequence"/>
</dbReference>
<accession>A0A839RIV8</accession>
<dbReference type="AlphaFoldDB" id="A0A839RIV8"/>
<comment type="caution">
    <text evidence="2">The sequence shown here is derived from an EMBL/GenBank/DDBJ whole genome shotgun (WGS) entry which is preliminary data.</text>
</comment>
<sequence>MNASAIIMMIVTLVIVWGGLAASLFHLFTHPDEGE</sequence>
<proteinExistence type="predicted"/>
<reference evidence="2 3" key="1">
    <citation type="submission" date="2020-08" db="EMBL/GenBank/DDBJ databases">
        <title>Sequencing the genomes of 1000 actinobacteria strains.</title>
        <authorList>
            <person name="Klenk H.-P."/>
        </authorList>
    </citation>
    <scope>NUCLEOTIDE SEQUENCE [LARGE SCALE GENOMIC DNA]</scope>
    <source>
        <strain evidence="2 3">DSM 45258</strain>
    </source>
</reference>
<keyword evidence="1" id="KW-0812">Transmembrane</keyword>